<comment type="caution">
    <text evidence="5">The sequence shown here is derived from an EMBL/GenBank/DDBJ whole genome shotgun (WGS) entry which is preliminary data.</text>
</comment>
<reference evidence="5" key="1">
    <citation type="journal article" date="2020" name="mSystems">
        <title>Genome- and Community-Level Interaction Insights into Carbon Utilization and Element Cycling Functions of Hydrothermarchaeota in Hydrothermal Sediment.</title>
        <authorList>
            <person name="Zhou Z."/>
            <person name="Liu Y."/>
            <person name="Xu W."/>
            <person name="Pan J."/>
            <person name="Luo Z.H."/>
            <person name="Li M."/>
        </authorList>
    </citation>
    <scope>NUCLEOTIDE SEQUENCE [LARGE SCALE GENOMIC DNA]</scope>
    <source>
        <strain evidence="5">SpSt-524</strain>
    </source>
</reference>
<evidence type="ECO:0000259" key="4">
    <source>
        <dbReference type="PROSITE" id="PS50853"/>
    </source>
</evidence>
<dbReference type="InterPro" id="IPR013783">
    <property type="entry name" value="Ig-like_fold"/>
</dbReference>
<dbReference type="InterPro" id="IPR003961">
    <property type="entry name" value="FN3_dom"/>
</dbReference>
<protein>
    <recommendedName>
        <fullName evidence="4">Fibronectin type-III domain-containing protein</fullName>
    </recommendedName>
</protein>
<feature type="region of interest" description="Disordered" evidence="2">
    <location>
        <begin position="329"/>
        <end position="348"/>
    </location>
</feature>
<dbReference type="Gene3D" id="2.60.40.3710">
    <property type="match status" value="2"/>
</dbReference>
<feature type="chain" id="PRO_5028143552" description="Fibronectin type-III domain-containing protein" evidence="3">
    <location>
        <begin position="23"/>
        <end position="546"/>
    </location>
</feature>
<feature type="domain" description="Fibronectin type-III" evidence="4">
    <location>
        <begin position="126"/>
        <end position="219"/>
    </location>
</feature>
<dbReference type="Gene3D" id="2.60.40.1220">
    <property type="match status" value="1"/>
</dbReference>
<dbReference type="PROSITE" id="PS51257">
    <property type="entry name" value="PROKAR_LIPOPROTEIN"/>
    <property type="match status" value="1"/>
</dbReference>
<gene>
    <name evidence="5" type="ORF">ENS82_04075</name>
</gene>
<organism evidence="5">
    <name type="scientific">Meiothermus ruber</name>
    <dbReference type="NCBI Taxonomy" id="277"/>
    <lineage>
        <taxon>Bacteria</taxon>
        <taxon>Thermotogati</taxon>
        <taxon>Deinococcota</taxon>
        <taxon>Deinococci</taxon>
        <taxon>Thermales</taxon>
        <taxon>Thermaceae</taxon>
        <taxon>Meiothermus</taxon>
    </lineage>
</organism>
<dbReference type="SUPFAM" id="SSF49265">
    <property type="entry name" value="Fibronectin type III"/>
    <property type="match status" value="1"/>
</dbReference>
<dbReference type="Pfam" id="PF13205">
    <property type="entry name" value="Big_5"/>
    <property type="match status" value="3"/>
</dbReference>
<accession>A0A7C3HZ08</accession>
<evidence type="ECO:0000256" key="1">
    <source>
        <dbReference type="ARBA" id="ARBA00022729"/>
    </source>
</evidence>
<dbReference type="InterPro" id="IPR014755">
    <property type="entry name" value="Cu-Rt/internalin_Ig-like"/>
</dbReference>
<feature type="signal peptide" evidence="3">
    <location>
        <begin position="1"/>
        <end position="22"/>
    </location>
</feature>
<dbReference type="AlphaFoldDB" id="A0A7C3HZ08"/>
<dbReference type="InterPro" id="IPR032812">
    <property type="entry name" value="SbsA_Ig"/>
</dbReference>
<dbReference type="EMBL" id="DSWI01000011">
    <property type="protein sequence ID" value="HFG19885.1"/>
    <property type="molecule type" value="Genomic_DNA"/>
</dbReference>
<feature type="compositionally biased region" description="Polar residues" evidence="2">
    <location>
        <begin position="333"/>
        <end position="348"/>
    </location>
</feature>
<dbReference type="SMART" id="SM00060">
    <property type="entry name" value="FN3"/>
    <property type="match status" value="2"/>
</dbReference>
<evidence type="ECO:0000256" key="2">
    <source>
        <dbReference type="SAM" id="MobiDB-lite"/>
    </source>
</evidence>
<keyword evidence="1 3" id="KW-0732">Signal</keyword>
<proteinExistence type="predicted"/>
<evidence type="ECO:0000256" key="3">
    <source>
        <dbReference type="SAM" id="SignalP"/>
    </source>
</evidence>
<dbReference type="PROSITE" id="PS50853">
    <property type="entry name" value="FN3"/>
    <property type="match status" value="1"/>
</dbReference>
<evidence type="ECO:0000313" key="5">
    <source>
        <dbReference type="EMBL" id="HFG19885.1"/>
    </source>
</evidence>
<name>A0A7C3HZ08_MEIRU</name>
<dbReference type="InterPro" id="IPR036116">
    <property type="entry name" value="FN3_sf"/>
</dbReference>
<dbReference type="Gene3D" id="2.60.40.10">
    <property type="entry name" value="Immunoglobulins"/>
    <property type="match status" value="1"/>
</dbReference>
<sequence length="546" mass="57178">MKPRKLSIPLLYIVLVACQNNADTTPPTIASSVPASGATNIALSSNLAITFSEAMNQSSVTINVSPALSLGTPVWNTPVTVAFDPPNLEPDTSYTVTVEGKDQAGNNLSGNKTITFQTIPPPDNTPPATPSGVKATAGDGEFFVDWNPGTEPDLAGYTVYVGSAADALAPILFVEKPTVLAKVTGLENGKTYFYAVDAQDTSGNRSVRSATASVTPKDNVAPTLASSEPANGAQDLMLVPALRFTFSEPMDTVSVQIGMCVSADPPATATCATPTAVNFGAPVWSEGDTVARFTPTDQLQSGKTHVLVISAKDKGGNPLSGPNTVAFSLRATPDTTPPTVVSRNTGSTPTTGQGFVELIFDEAMDQQSVQAAFLSQPAIACSWIWTGNTARCNGVLEQLSLYTITLGTGARDSAGNAMLAPYQFGFTTPNFNPRVLSFTPSSRFGPPINVSPTSPIVLNFSEPMEQPSTQAAFEVRVGTTLIPGTFTWNTEGTQMTYTPSSFYGFGATVSWKLGTGAMELGSGRMVRLHIPAEVSGSFTTRSVIGR</sequence>